<feature type="region of interest" description="Disordered" evidence="1">
    <location>
        <begin position="1"/>
        <end position="87"/>
    </location>
</feature>
<evidence type="ECO:0000256" key="1">
    <source>
        <dbReference type="SAM" id="MobiDB-lite"/>
    </source>
</evidence>
<name>A0AAN6ZZR7_9PEZI</name>
<dbReference type="AlphaFoldDB" id="A0AAN6ZZR7"/>
<protein>
    <submittedName>
        <fullName evidence="2">Uncharacterized protein</fullName>
    </submittedName>
</protein>
<comment type="caution">
    <text evidence="2">The sequence shown here is derived from an EMBL/GenBank/DDBJ whole genome shotgun (WGS) entry which is preliminary data.</text>
</comment>
<keyword evidence="3" id="KW-1185">Reference proteome</keyword>
<reference evidence="2" key="1">
    <citation type="journal article" date="2023" name="Mol. Phylogenet. Evol.">
        <title>Genome-scale phylogeny and comparative genomics of the fungal order Sordariales.</title>
        <authorList>
            <person name="Hensen N."/>
            <person name="Bonometti L."/>
            <person name="Westerberg I."/>
            <person name="Brannstrom I.O."/>
            <person name="Guillou S."/>
            <person name="Cros-Aarteil S."/>
            <person name="Calhoun S."/>
            <person name="Haridas S."/>
            <person name="Kuo A."/>
            <person name="Mondo S."/>
            <person name="Pangilinan J."/>
            <person name="Riley R."/>
            <person name="LaButti K."/>
            <person name="Andreopoulos B."/>
            <person name="Lipzen A."/>
            <person name="Chen C."/>
            <person name="Yan M."/>
            <person name="Daum C."/>
            <person name="Ng V."/>
            <person name="Clum A."/>
            <person name="Steindorff A."/>
            <person name="Ohm R.A."/>
            <person name="Martin F."/>
            <person name="Silar P."/>
            <person name="Natvig D.O."/>
            <person name="Lalanne C."/>
            <person name="Gautier V."/>
            <person name="Ament-Velasquez S.L."/>
            <person name="Kruys A."/>
            <person name="Hutchinson M.I."/>
            <person name="Powell A.J."/>
            <person name="Barry K."/>
            <person name="Miller A.N."/>
            <person name="Grigoriev I.V."/>
            <person name="Debuchy R."/>
            <person name="Gladieux P."/>
            <person name="Hiltunen Thoren M."/>
            <person name="Johannesson H."/>
        </authorList>
    </citation>
    <scope>NUCLEOTIDE SEQUENCE</scope>
    <source>
        <strain evidence="2">CBS 538.74</strain>
    </source>
</reference>
<sequence>MASPQENRRISTRIQERKRRAEEATEAETRNTLLSRPKPAPSLPEPTAGGDDVKPEPGAQSDASSATLRAGTDDDSPTPNDAPTDPPVEQQLLVCASDEDLIIASTFFLTTHGSGPLRLPPETTTTLDETIMRLCDVVIDAEIPPEEWPPLRSLLDVLLQRRAGDDDGEGLPFEVLDKVLECLGRFRDEEGRRDLAFYRYAIRWCEVVKRETGEDLSDGEDARLWGIVAMCRRVLELRREG</sequence>
<gene>
    <name evidence="2" type="ORF">C8A00DRAFT_29105</name>
</gene>
<reference evidence="2" key="2">
    <citation type="submission" date="2023-05" db="EMBL/GenBank/DDBJ databases">
        <authorList>
            <consortium name="Lawrence Berkeley National Laboratory"/>
            <person name="Steindorff A."/>
            <person name="Hensen N."/>
            <person name="Bonometti L."/>
            <person name="Westerberg I."/>
            <person name="Brannstrom I.O."/>
            <person name="Guillou S."/>
            <person name="Cros-Aarteil S."/>
            <person name="Calhoun S."/>
            <person name="Haridas S."/>
            <person name="Kuo A."/>
            <person name="Mondo S."/>
            <person name="Pangilinan J."/>
            <person name="Riley R."/>
            <person name="Labutti K."/>
            <person name="Andreopoulos B."/>
            <person name="Lipzen A."/>
            <person name="Chen C."/>
            <person name="Yanf M."/>
            <person name="Daum C."/>
            <person name="Ng V."/>
            <person name="Clum A."/>
            <person name="Ohm R."/>
            <person name="Martin F."/>
            <person name="Silar P."/>
            <person name="Natvig D."/>
            <person name="Lalanne C."/>
            <person name="Gautier V."/>
            <person name="Ament-Velasquez S.L."/>
            <person name="Kruys A."/>
            <person name="Hutchinson M.I."/>
            <person name="Powell A.J."/>
            <person name="Barry K."/>
            <person name="Miller A.N."/>
            <person name="Grigoriev I.V."/>
            <person name="Debuchy R."/>
            <person name="Gladieux P."/>
            <person name="Thoren M.H."/>
            <person name="Johannesson H."/>
        </authorList>
    </citation>
    <scope>NUCLEOTIDE SEQUENCE</scope>
    <source>
        <strain evidence="2">CBS 538.74</strain>
    </source>
</reference>
<organism evidence="2 3">
    <name type="scientific">Chaetomidium leptoderma</name>
    <dbReference type="NCBI Taxonomy" id="669021"/>
    <lineage>
        <taxon>Eukaryota</taxon>
        <taxon>Fungi</taxon>
        <taxon>Dikarya</taxon>
        <taxon>Ascomycota</taxon>
        <taxon>Pezizomycotina</taxon>
        <taxon>Sordariomycetes</taxon>
        <taxon>Sordariomycetidae</taxon>
        <taxon>Sordariales</taxon>
        <taxon>Chaetomiaceae</taxon>
        <taxon>Chaetomidium</taxon>
    </lineage>
</organism>
<proteinExistence type="predicted"/>
<feature type="compositionally biased region" description="Basic and acidic residues" evidence="1">
    <location>
        <begin position="19"/>
        <end position="29"/>
    </location>
</feature>
<accession>A0AAN6ZZR7</accession>
<dbReference type="EMBL" id="MU856843">
    <property type="protein sequence ID" value="KAK4158030.1"/>
    <property type="molecule type" value="Genomic_DNA"/>
</dbReference>
<dbReference type="Proteomes" id="UP001302745">
    <property type="component" value="Unassembled WGS sequence"/>
</dbReference>
<evidence type="ECO:0000313" key="3">
    <source>
        <dbReference type="Proteomes" id="UP001302745"/>
    </source>
</evidence>
<evidence type="ECO:0000313" key="2">
    <source>
        <dbReference type="EMBL" id="KAK4158030.1"/>
    </source>
</evidence>